<dbReference type="Proteomes" id="UP000466607">
    <property type="component" value="Chromosome"/>
</dbReference>
<keyword evidence="3" id="KW-1185">Reference proteome</keyword>
<dbReference type="PANTHER" id="PTHR34846">
    <property type="entry name" value="4-CARBOXYMUCONOLACTONE DECARBOXYLASE FAMILY PROTEIN (AFU_ORTHOLOGUE AFUA_6G11590)"/>
    <property type="match status" value="1"/>
</dbReference>
<dbReference type="RefSeq" id="WP_134059744.1">
    <property type="nucleotide sequence ID" value="NZ_AP022586.1"/>
</dbReference>
<dbReference type="AlphaFoldDB" id="A0AAD1MRM4"/>
<dbReference type="Pfam" id="PF02627">
    <property type="entry name" value="CMD"/>
    <property type="match status" value="1"/>
</dbReference>
<name>A0AAD1MRM4_9MYCO</name>
<proteinExistence type="predicted"/>
<dbReference type="PANTHER" id="PTHR34846:SF5">
    <property type="entry name" value="CARBOXYMUCONOLACTONE DECARBOXYLASE-LIKE DOMAIN-CONTAINING PROTEIN"/>
    <property type="match status" value="1"/>
</dbReference>
<gene>
    <name evidence="2" type="ORF">MLIT_05470</name>
</gene>
<accession>A0AAD1MRM4</accession>
<evidence type="ECO:0000313" key="2">
    <source>
        <dbReference type="EMBL" id="BBY14955.1"/>
    </source>
</evidence>
<protein>
    <submittedName>
        <fullName evidence="2">Carboxymuconolactone decarboxylase</fullName>
    </submittedName>
</protein>
<dbReference type="EMBL" id="AP022586">
    <property type="protein sequence ID" value="BBY14955.1"/>
    <property type="molecule type" value="Genomic_DNA"/>
</dbReference>
<feature type="domain" description="Carboxymuconolactone decarboxylase-like" evidence="1">
    <location>
        <begin position="47"/>
        <end position="108"/>
    </location>
</feature>
<dbReference type="GO" id="GO:0051920">
    <property type="term" value="F:peroxiredoxin activity"/>
    <property type="evidence" value="ECO:0007669"/>
    <property type="project" value="InterPro"/>
</dbReference>
<dbReference type="InterPro" id="IPR029032">
    <property type="entry name" value="AhpD-like"/>
</dbReference>
<evidence type="ECO:0000259" key="1">
    <source>
        <dbReference type="Pfam" id="PF02627"/>
    </source>
</evidence>
<dbReference type="InterPro" id="IPR003779">
    <property type="entry name" value="CMD-like"/>
</dbReference>
<sequence length="174" mass="19349">MTRLTPLPPDEWDDGVRDALGPLLSAERANPRDAGNILGTLVRHRPLTRAYLEFNAYLLRDSTLSARIREVALMRAVLWRRCDYLWDHHVELAARAGLTAAEIDGIKTGALDDELDSLVLRAVDELEHDSTIADATWAALGRHLDDPQRMDLVFTIGGYHLLALAVNAFGIEAE</sequence>
<dbReference type="SUPFAM" id="SSF69118">
    <property type="entry name" value="AhpD-like"/>
    <property type="match status" value="1"/>
</dbReference>
<reference evidence="2 3" key="1">
    <citation type="journal article" date="2019" name="Emerg. Microbes Infect.">
        <title>Comprehensive subspecies identification of 175 nontuberculous mycobacteria species based on 7547 genomic profiles.</title>
        <authorList>
            <person name="Matsumoto Y."/>
            <person name="Kinjo T."/>
            <person name="Motooka D."/>
            <person name="Nabeya D."/>
            <person name="Jung N."/>
            <person name="Uechi K."/>
            <person name="Horii T."/>
            <person name="Iida T."/>
            <person name="Fujita J."/>
            <person name="Nakamura S."/>
        </authorList>
    </citation>
    <scope>NUCLEOTIDE SEQUENCE [LARGE SCALE GENOMIC DNA]</scope>
    <source>
        <strain evidence="2 3">JCM 17423</strain>
    </source>
</reference>
<dbReference type="Gene3D" id="1.20.1290.10">
    <property type="entry name" value="AhpD-like"/>
    <property type="match status" value="1"/>
</dbReference>
<organism evidence="2 3">
    <name type="scientific">Mycolicibacterium litorale</name>
    <dbReference type="NCBI Taxonomy" id="758802"/>
    <lineage>
        <taxon>Bacteria</taxon>
        <taxon>Bacillati</taxon>
        <taxon>Actinomycetota</taxon>
        <taxon>Actinomycetes</taxon>
        <taxon>Mycobacteriales</taxon>
        <taxon>Mycobacteriaceae</taxon>
        <taxon>Mycolicibacterium</taxon>
    </lineage>
</organism>
<evidence type="ECO:0000313" key="3">
    <source>
        <dbReference type="Proteomes" id="UP000466607"/>
    </source>
</evidence>